<reference evidence="1" key="1">
    <citation type="submission" date="2018-05" db="EMBL/GenBank/DDBJ databases">
        <authorList>
            <person name="Lanie J.A."/>
            <person name="Ng W.-L."/>
            <person name="Kazmierczak K.M."/>
            <person name="Andrzejewski T.M."/>
            <person name="Davidsen T.M."/>
            <person name="Wayne K.J."/>
            <person name="Tettelin H."/>
            <person name="Glass J.I."/>
            <person name="Rusch D."/>
            <person name="Podicherti R."/>
            <person name="Tsui H.-C.T."/>
            <person name="Winkler M.E."/>
        </authorList>
    </citation>
    <scope>NUCLEOTIDE SEQUENCE</scope>
</reference>
<gene>
    <name evidence="1" type="ORF">METZ01_LOCUS73451</name>
</gene>
<sequence>VALLALLIGAVVFAVDPGAPLLADGPVPAVAERSASDGSADVWFCEGPTPGAPGVDDRVVALTNPTEAPVEGLITVVDEAGRRVGRTYQVGAGERFEFRPDPFVPDGRFAAVTVEVPEGGLLVDQRIVGDGSAGRDVEACATVTSATWRHPWGTTERPGTSAILLLHNPFPGTAVADIRLVGDLGRRESLDSQGIVVAGRSLVAYDLTGRIADSEVVSAIVDVRVGQLVTALFQHGDGTSPNAWHGVDLSLGLPGDAGRLFLPGPTVPGDRASVVLLNAGDETVDVEVVPHPVSGEFTVEPFRVVLRAGRREVLDLFGDGRLDGVGPFLIEVRSLDAPTVAASLVTRSSLGDESIPGDQGAVGLDVLSAVGHAATKWWVRTEPAEIGGSASLVVFNPASAGIAAVDLTLLPMGDADEVGSSAEPLPAHLELDPGMQVEFALPPGVVEVEASAPVVVVAHQDGPTGRTSFVGTAAAGTVVRPS</sequence>
<dbReference type="InterPro" id="IPR043777">
    <property type="entry name" value="DUF5719"/>
</dbReference>
<dbReference type="EMBL" id="UINC01005325">
    <property type="protein sequence ID" value="SVA20597.1"/>
    <property type="molecule type" value="Genomic_DNA"/>
</dbReference>
<feature type="non-terminal residue" evidence="1">
    <location>
        <position position="1"/>
    </location>
</feature>
<proteinExistence type="predicted"/>
<evidence type="ECO:0000313" key="1">
    <source>
        <dbReference type="EMBL" id="SVA20597.1"/>
    </source>
</evidence>
<dbReference type="Pfam" id="PF18986">
    <property type="entry name" value="DUF5719"/>
    <property type="match status" value="1"/>
</dbReference>
<accession>A0A381U012</accession>
<dbReference type="AlphaFoldDB" id="A0A381U012"/>
<organism evidence="1">
    <name type="scientific">marine metagenome</name>
    <dbReference type="NCBI Taxonomy" id="408172"/>
    <lineage>
        <taxon>unclassified sequences</taxon>
        <taxon>metagenomes</taxon>
        <taxon>ecological metagenomes</taxon>
    </lineage>
</organism>
<name>A0A381U012_9ZZZZ</name>
<protein>
    <submittedName>
        <fullName evidence="1">Uncharacterized protein</fullName>
    </submittedName>
</protein>